<dbReference type="eggNOG" id="COG0673">
    <property type="taxonomic scope" value="Bacteria"/>
</dbReference>
<evidence type="ECO:0000313" key="5">
    <source>
        <dbReference type="Proteomes" id="UP000027821"/>
    </source>
</evidence>
<evidence type="ECO:0000313" key="4">
    <source>
        <dbReference type="EMBL" id="KEO74662.1"/>
    </source>
</evidence>
<dbReference type="InterPro" id="IPR055170">
    <property type="entry name" value="GFO_IDH_MocA-like_dom"/>
</dbReference>
<keyword evidence="5" id="KW-1185">Reference proteome</keyword>
<dbReference type="OrthoDB" id="9795543at2"/>
<dbReference type="PRINTS" id="PR01775">
    <property type="entry name" value="GLFROXRDTASE"/>
</dbReference>
<comment type="caution">
    <text evidence="4">The sequence shown here is derived from an EMBL/GenBank/DDBJ whole genome shotgun (WGS) entry which is preliminary data.</text>
</comment>
<feature type="domain" description="Gfo/Idh/MocA-like oxidoreductase N-terminal" evidence="2">
    <location>
        <begin position="39"/>
        <end position="162"/>
    </location>
</feature>
<dbReference type="EMBL" id="JMIH01000014">
    <property type="protein sequence ID" value="KEO74662.1"/>
    <property type="molecule type" value="Genomic_DNA"/>
</dbReference>
<dbReference type="Gene3D" id="3.30.360.10">
    <property type="entry name" value="Dihydrodipicolinate Reductase, domain 2"/>
    <property type="match status" value="1"/>
</dbReference>
<sequence length="363" mass="40018">MNRRKFLHSTALTGSALSLSTIPFLMPSNRPTNRKEKLGVALVGLGGYSSGQLAPALQNTDHCYLAGIVTGTPSKAETWKKKYDIPDDNIYNYDNFSTIADNPDIDVVYIVLPSGMHAEYAIKAAHAGKHVWCEKPMAKTVAECQAIINACEQNNVRLSIGYRMQHEPNTQKFKEMAQNKKFGAPRMIETAAGFHDTRTGHWRLDAELGGGATYDMGVYCINGARYIYQKEPVSVMAYESTTRPEIFKEVDETMNFILEFPDGLYANCITSFGINLGRLIVTAENGDFRLEPFQSYNGLKGSGSDGTTFSDKVKSQQAVQMDNDAKAIKGKAPFIAPGEEGLKDIKVVEAIFKSAKEGRRVVV</sequence>
<dbReference type="InterPro" id="IPR000683">
    <property type="entry name" value="Gfo/Idh/MocA-like_OxRdtase_N"/>
</dbReference>
<proteinExistence type="predicted"/>
<dbReference type="InterPro" id="IPR036291">
    <property type="entry name" value="NAD(P)-bd_dom_sf"/>
</dbReference>
<dbReference type="GO" id="GO:0016491">
    <property type="term" value="F:oxidoreductase activity"/>
    <property type="evidence" value="ECO:0007669"/>
    <property type="project" value="UniProtKB-KW"/>
</dbReference>
<dbReference type="InterPro" id="IPR008354">
    <property type="entry name" value="Glc-Fru_OxRdtase_bac"/>
</dbReference>
<evidence type="ECO:0000256" key="1">
    <source>
        <dbReference type="ARBA" id="ARBA00023002"/>
    </source>
</evidence>
<dbReference type="GO" id="GO:0000166">
    <property type="term" value="F:nucleotide binding"/>
    <property type="evidence" value="ECO:0007669"/>
    <property type="project" value="InterPro"/>
</dbReference>
<organism evidence="4 5">
    <name type="scientific">Anditalea andensis</name>
    <dbReference type="NCBI Taxonomy" id="1048983"/>
    <lineage>
        <taxon>Bacteria</taxon>
        <taxon>Pseudomonadati</taxon>
        <taxon>Bacteroidota</taxon>
        <taxon>Cytophagia</taxon>
        <taxon>Cytophagales</taxon>
        <taxon>Cytophagaceae</taxon>
        <taxon>Anditalea</taxon>
    </lineage>
</organism>
<dbReference type="Pfam" id="PF01408">
    <property type="entry name" value="GFO_IDH_MocA"/>
    <property type="match status" value="1"/>
</dbReference>
<dbReference type="InterPro" id="IPR050463">
    <property type="entry name" value="Gfo/Idh/MocA_oxidrdct_glycsds"/>
</dbReference>
<accession>A0A074LLF0</accession>
<dbReference type="RefSeq" id="WP_035072050.1">
    <property type="nucleotide sequence ID" value="NZ_JMIH01000014.1"/>
</dbReference>
<evidence type="ECO:0000259" key="2">
    <source>
        <dbReference type="Pfam" id="PF01408"/>
    </source>
</evidence>
<dbReference type="STRING" id="1048983.EL17_03015"/>
<reference evidence="4 5" key="1">
    <citation type="submission" date="2014-04" db="EMBL/GenBank/DDBJ databases">
        <title>Characterization and application of a salt tolerant electro-active bacterium.</title>
        <authorList>
            <person name="Yang L."/>
            <person name="Wei S."/>
            <person name="Tay Q.X.M."/>
        </authorList>
    </citation>
    <scope>NUCLEOTIDE SEQUENCE [LARGE SCALE GENOMIC DNA]</scope>
    <source>
        <strain evidence="4 5">LY1</strain>
    </source>
</reference>
<dbReference type="AlphaFoldDB" id="A0A074LLF0"/>
<dbReference type="Proteomes" id="UP000027821">
    <property type="component" value="Unassembled WGS sequence"/>
</dbReference>
<name>A0A074LLF0_9BACT</name>
<protein>
    <submittedName>
        <fullName evidence="4">Glucose-fructose oxidoreductase</fullName>
    </submittedName>
</protein>
<dbReference type="Pfam" id="PF22725">
    <property type="entry name" value="GFO_IDH_MocA_C3"/>
    <property type="match status" value="1"/>
</dbReference>
<dbReference type="PANTHER" id="PTHR43818:SF11">
    <property type="entry name" value="BCDNA.GH03377"/>
    <property type="match status" value="1"/>
</dbReference>
<dbReference type="SUPFAM" id="SSF51735">
    <property type="entry name" value="NAD(P)-binding Rossmann-fold domains"/>
    <property type="match status" value="1"/>
</dbReference>
<dbReference type="PANTHER" id="PTHR43818">
    <property type="entry name" value="BCDNA.GH03377"/>
    <property type="match status" value="1"/>
</dbReference>
<keyword evidence="1" id="KW-0560">Oxidoreductase</keyword>
<dbReference type="Gene3D" id="3.40.50.720">
    <property type="entry name" value="NAD(P)-binding Rossmann-like Domain"/>
    <property type="match status" value="1"/>
</dbReference>
<dbReference type="SUPFAM" id="SSF55347">
    <property type="entry name" value="Glyceraldehyde-3-phosphate dehydrogenase-like, C-terminal domain"/>
    <property type="match status" value="1"/>
</dbReference>
<evidence type="ECO:0000259" key="3">
    <source>
        <dbReference type="Pfam" id="PF22725"/>
    </source>
</evidence>
<feature type="domain" description="GFO/IDH/MocA-like oxidoreductase" evidence="3">
    <location>
        <begin position="171"/>
        <end position="286"/>
    </location>
</feature>
<gene>
    <name evidence="4" type="ORF">EL17_03015</name>
</gene>